<organism evidence="2 3">
    <name type="scientific">Marininema halotolerans</name>
    <dbReference type="NCBI Taxonomy" id="1155944"/>
    <lineage>
        <taxon>Bacteria</taxon>
        <taxon>Bacillati</taxon>
        <taxon>Bacillota</taxon>
        <taxon>Bacilli</taxon>
        <taxon>Bacillales</taxon>
        <taxon>Thermoactinomycetaceae</taxon>
        <taxon>Marininema</taxon>
    </lineage>
</organism>
<gene>
    <name evidence="2" type="ORF">SAMN05444972_11932</name>
</gene>
<dbReference type="InterPro" id="IPR029432">
    <property type="entry name" value="Gp28/Gp37-like_dom"/>
</dbReference>
<dbReference type="Pfam" id="PF14594">
    <property type="entry name" value="Sipho_Gp37"/>
    <property type="match status" value="2"/>
</dbReference>
<dbReference type="RefSeq" id="WP_091839773.1">
    <property type="nucleotide sequence ID" value="NZ_FPAA01000019.1"/>
</dbReference>
<reference evidence="3" key="1">
    <citation type="submission" date="2016-10" db="EMBL/GenBank/DDBJ databases">
        <authorList>
            <person name="Varghese N."/>
            <person name="Submissions S."/>
        </authorList>
    </citation>
    <scope>NUCLEOTIDE SEQUENCE [LARGE SCALE GENOMIC DNA]</scope>
    <source>
        <strain evidence="3">DSM 45789</strain>
    </source>
</reference>
<evidence type="ECO:0000313" key="2">
    <source>
        <dbReference type="EMBL" id="SFT04046.1"/>
    </source>
</evidence>
<evidence type="ECO:0000313" key="3">
    <source>
        <dbReference type="Proteomes" id="UP000198660"/>
    </source>
</evidence>
<evidence type="ECO:0000259" key="1">
    <source>
        <dbReference type="Pfam" id="PF14594"/>
    </source>
</evidence>
<proteinExistence type="predicted"/>
<dbReference type="Proteomes" id="UP000198660">
    <property type="component" value="Unassembled WGS sequence"/>
</dbReference>
<feature type="domain" description="Gp28/Gp37-like" evidence="1">
    <location>
        <begin position="194"/>
        <end position="395"/>
    </location>
</feature>
<dbReference type="OrthoDB" id="9255846at2"/>
<feature type="domain" description="Gp28/Gp37-like" evidence="1">
    <location>
        <begin position="6"/>
        <end position="117"/>
    </location>
</feature>
<sequence length="426" mass="48077">MAEYRVRVRDKTFGFIGEIDEWISLEISLMYNDISKWILKLDANSKGAQFFYDLMMDSNIGGVPGIHVERNGYFLLSGPMTDAEEVVSPSEGETLTIYGSCDMQWIADRLALPHPKYMASPYMTSSLYGDGSNGHQDAYPNAGDTKDRYASNHIHAFVSDNIGQDQEYPLRRLPFLNCISRNCGYLIPNEETSYGRGENLLQLIQGIADYSEYKGKPLQILCRQYWTGSKWEVRFETVEPSSKPGAVMSQSLGSIIGYTYKRSRPTANMIQVGGSGEGVKRVFAHSGDNPSIAYYGLIESFEEYTGTKYDEKDPKHAKELKVLVKEVKAKLKETAEQTVIQLNFQETQAVQYGRDFGLGDKVPIYLKRTSTTDIVRSATFRLQGKEETIELTIGNQGVISKGLRVFDRLNKLEYRYNGLTKRTLGE</sequence>
<dbReference type="EMBL" id="FPAA01000019">
    <property type="protein sequence ID" value="SFT04046.1"/>
    <property type="molecule type" value="Genomic_DNA"/>
</dbReference>
<keyword evidence="3" id="KW-1185">Reference proteome</keyword>
<protein>
    <submittedName>
        <fullName evidence="2">Virus ReqiPepy6 Gp37-like protein</fullName>
    </submittedName>
</protein>
<accession>A0A1I6URI6</accession>
<dbReference type="AlphaFoldDB" id="A0A1I6URI6"/>
<name>A0A1I6URI6_9BACL</name>